<sequence length="86" mass="10312">MYGLLNELELRNENRYILCNFIDQNSELFDLKRDIYKRNHDVSLNQLFLFAYHKARTNNLLNNLYGEYFNCIDAISKKVDTQTNLT</sequence>
<gene>
    <name evidence="1" type="ORF">S03H2_11731</name>
</gene>
<evidence type="ECO:0000313" key="1">
    <source>
        <dbReference type="EMBL" id="GAH43790.1"/>
    </source>
</evidence>
<accession>X1GG35</accession>
<dbReference type="EMBL" id="BARU01005976">
    <property type="protein sequence ID" value="GAH43790.1"/>
    <property type="molecule type" value="Genomic_DNA"/>
</dbReference>
<comment type="caution">
    <text evidence="1">The sequence shown here is derived from an EMBL/GenBank/DDBJ whole genome shotgun (WGS) entry which is preliminary data.</text>
</comment>
<proteinExistence type="predicted"/>
<organism evidence="1">
    <name type="scientific">marine sediment metagenome</name>
    <dbReference type="NCBI Taxonomy" id="412755"/>
    <lineage>
        <taxon>unclassified sequences</taxon>
        <taxon>metagenomes</taxon>
        <taxon>ecological metagenomes</taxon>
    </lineage>
</organism>
<dbReference type="AlphaFoldDB" id="X1GG35"/>
<name>X1GG35_9ZZZZ</name>
<protein>
    <submittedName>
        <fullName evidence="1">Uncharacterized protein</fullName>
    </submittedName>
</protein>
<reference evidence="1" key="1">
    <citation type="journal article" date="2014" name="Front. Microbiol.">
        <title>High frequency of phylogenetically diverse reductive dehalogenase-homologous genes in deep subseafloor sedimentary metagenomes.</title>
        <authorList>
            <person name="Kawai M."/>
            <person name="Futagami T."/>
            <person name="Toyoda A."/>
            <person name="Takaki Y."/>
            <person name="Nishi S."/>
            <person name="Hori S."/>
            <person name="Arai W."/>
            <person name="Tsubouchi T."/>
            <person name="Morono Y."/>
            <person name="Uchiyama I."/>
            <person name="Ito T."/>
            <person name="Fujiyama A."/>
            <person name="Inagaki F."/>
            <person name="Takami H."/>
        </authorList>
    </citation>
    <scope>NUCLEOTIDE SEQUENCE</scope>
    <source>
        <strain evidence="1">Expedition CK06-06</strain>
    </source>
</reference>